<accession>A0A225W1E6</accession>
<sequence length="69" mass="8358">MSIYPEGLPLHVAYRIWNSSDVYANTNNSESADTWTLRRIIRADPHYEQYQFTKSIKERIHLKRFEMIR</sequence>
<organism evidence="1 2">
    <name type="scientific">Phytophthora megakarya</name>
    <dbReference type="NCBI Taxonomy" id="4795"/>
    <lineage>
        <taxon>Eukaryota</taxon>
        <taxon>Sar</taxon>
        <taxon>Stramenopiles</taxon>
        <taxon>Oomycota</taxon>
        <taxon>Peronosporomycetes</taxon>
        <taxon>Peronosporales</taxon>
        <taxon>Peronosporaceae</taxon>
        <taxon>Phytophthora</taxon>
    </lineage>
</organism>
<dbReference type="Proteomes" id="UP000198211">
    <property type="component" value="Unassembled WGS sequence"/>
</dbReference>
<dbReference type="EMBL" id="NBNE01002134">
    <property type="protein sequence ID" value="OWZ11402.1"/>
    <property type="molecule type" value="Genomic_DNA"/>
</dbReference>
<reference evidence="2" key="1">
    <citation type="submission" date="2017-03" db="EMBL/GenBank/DDBJ databases">
        <title>Phytopthora megakarya and P. palmivora, two closely related causual agents of cacao black pod achieved similar genome size and gene model numbers by different mechanisms.</title>
        <authorList>
            <person name="Ali S."/>
            <person name="Shao J."/>
            <person name="Larry D.J."/>
            <person name="Kronmiller B."/>
            <person name="Shen D."/>
            <person name="Strem M.D."/>
            <person name="Melnick R.L."/>
            <person name="Guiltinan M.J."/>
            <person name="Tyler B.M."/>
            <person name="Meinhardt L.W."/>
            <person name="Bailey B.A."/>
        </authorList>
    </citation>
    <scope>NUCLEOTIDE SEQUENCE [LARGE SCALE GENOMIC DNA]</scope>
    <source>
        <strain evidence="2">zdho120</strain>
    </source>
</reference>
<dbReference type="AlphaFoldDB" id="A0A225W1E6"/>
<evidence type="ECO:0000313" key="2">
    <source>
        <dbReference type="Proteomes" id="UP000198211"/>
    </source>
</evidence>
<dbReference type="OrthoDB" id="128754at2759"/>
<gene>
    <name evidence="1" type="ORF">PHMEG_00015574</name>
</gene>
<proteinExistence type="predicted"/>
<keyword evidence="2" id="KW-1185">Reference proteome</keyword>
<name>A0A225W1E6_9STRA</name>
<comment type="caution">
    <text evidence="1">The sequence shown here is derived from an EMBL/GenBank/DDBJ whole genome shotgun (WGS) entry which is preliminary data.</text>
</comment>
<protein>
    <submittedName>
        <fullName evidence="1">Uncharacterized protein</fullName>
    </submittedName>
</protein>
<evidence type="ECO:0000313" key="1">
    <source>
        <dbReference type="EMBL" id="OWZ11402.1"/>
    </source>
</evidence>